<accession>A0A1Y6K2X1</accession>
<dbReference type="NCBIfam" id="NF033632">
    <property type="entry name" value="SLATT_4"/>
    <property type="match status" value="1"/>
</dbReference>
<evidence type="ECO:0000313" key="3">
    <source>
        <dbReference type="EMBL" id="SMX54025.1"/>
    </source>
</evidence>
<dbReference type="OrthoDB" id="1099722at2"/>
<feature type="transmembrane region" description="Helical" evidence="1">
    <location>
        <begin position="45"/>
        <end position="63"/>
    </location>
</feature>
<keyword evidence="1" id="KW-0472">Membrane</keyword>
<evidence type="ECO:0000259" key="2">
    <source>
        <dbReference type="Pfam" id="PF18186"/>
    </source>
</evidence>
<dbReference type="EMBL" id="LT859958">
    <property type="protein sequence ID" value="SMX54025.1"/>
    <property type="molecule type" value="Genomic_DNA"/>
</dbReference>
<organism evidence="3 4">
    <name type="scientific">Candidatus Brevifilum fermentans</name>
    <dbReference type="NCBI Taxonomy" id="1986204"/>
    <lineage>
        <taxon>Bacteria</taxon>
        <taxon>Bacillati</taxon>
        <taxon>Chloroflexota</taxon>
        <taxon>Anaerolineae</taxon>
        <taxon>Anaerolineales</taxon>
        <taxon>Anaerolineaceae</taxon>
        <taxon>Candidatus Brevifilum</taxon>
    </lineage>
</organism>
<dbReference type="AlphaFoldDB" id="A0A1Y6K2X1"/>
<name>A0A1Y6K2X1_9CHLR</name>
<keyword evidence="1" id="KW-0812">Transmembrane</keyword>
<feature type="transmembrane region" description="Helical" evidence="1">
    <location>
        <begin position="69"/>
        <end position="87"/>
    </location>
</feature>
<dbReference type="InterPro" id="IPR040811">
    <property type="entry name" value="SLATT_4"/>
</dbReference>
<keyword evidence="4" id="KW-1185">Reference proteome</keyword>
<proteinExistence type="predicted"/>
<evidence type="ECO:0000313" key="4">
    <source>
        <dbReference type="Proteomes" id="UP000195514"/>
    </source>
</evidence>
<gene>
    <name evidence="3" type="ORF">CFX1CAM_0960</name>
</gene>
<dbReference type="RefSeq" id="WP_087861916.1">
    <property type="nucleotide sequence ID" value="NZ_LT859958.1"/>
</dbReference>
<keyword evidence="1" id="KW-1133">Transmembrane helix</keyword>
<dbReference type="Proteomes" id="UP000195514">
    <property type="component" value="Chromosome I"/>
</dbReference>
<dbReference type="Pfam" id="PF18186">
    <property type="entry name" value="SLATT_4"/>
    <property type="match status" value="1"/>
</dbReference>
<feature type="domain" description="SMODS and SLOG-associating 2TM effector" evidence="2">
    <location>
        <begin position="11"/>
        <end position="173"/>
    </location>
</feature>
<reference evidence="4" key="1">
    <citation type="submission" date="2017-05" db="EMBL/GenBank/DDBJ databases">
        <authorList>
            <person name="Kirkegaard R."/>
            <person name="Mcilroy J S."/>
        </authorList>
    </citation>
    <scope>NUCLEOTIDE SEQUENCE [LARGE SCALE GENOMIC DNA]</scope>
</reference>
<protein>
    <recommendedName>
        <fullName evidence="2">SMODS and SLOG-associating 2TM effector domain-containing protein</fullName>
    </recommendedName>
</protein>
<sequence length="193" mass="22359">MENSSQHRDNLYVQIRECYGRAVYTYTTHHKKVVNLEVKNKRIKLCQIFLSAISASGFIGAIITNERSFTVIGGIFSTLLLAVNLFFKDNNLVEEAKRHYSTAINLWLAREDYISLLTDFPILSSEKIVQIRDDLQARVFEIYKSSPTTDKRSYLEAQNALKKEEEQFFNPEEIDMMLPMHLRNKGKLSSEVN</sequence>
<evidence type="ECO:0000256" key="1">
    <source>
        <dbReference type="SAM" id="Phobius"/>
    </source>
</evidence>
<dbReference type="KEGG" id="abat:CFX1CAM_0960"/>